<gene>
    <name evidence="1" type="ORF">HAX54_017363</name>
</gene>
<comment type="caution">
    <text evidence="1">The sequence shown here is derived from an EMBL/GenBank/DDBJ whole genome shotgun (WGS) entry which is preliminary data.</text>
</comment>
<organism evidence="1 2">
    <name type="scientific">Datura stramonium</name>
    <name type="common">Jimsonweed</name>
    <name type="synonym">Common thornapple</name>
    <dbReference type="NCBI Taxonomy" id="4076"/>
    <lineage>
        <taxon>Eukaryota</taxon>
        <taxon>Viridiplantae</taxon>
        <taxon>Streptophyta</taxon>
        <taxon>Embryophyta</taxon>
        <taxon>Tracheophyta</taxon>
        <taxon>Spermatophyta</taxon>
        <taxon>Magnoliopsida</taxon>
        <taxon>eudicotyledons</taxon>
        <taxon>Gunneridae</taxon>
        <taxon>Pentapetalae</taxon>
        <taxon>asterids</taxon>
        <taxon>lamiids</taxon>
        <taxon>Solanales</taxon>
        <taxon>Solanaceae</taxon>
        <taxon>Solanoideae</taxon>
        <taxon>Datureae</taxon>
        <taxon>Datura</taxon>
    </lineage>
</organism>
<dbReference type="Proteomes" id="UP000823775">
    <property type="component" value="Unassembled WGS sequence"/>
</dbReference>
<dbReference type="EMBL" id="JACEIK010000215">
    <property type="protein sequence ID" value="MCD7452534.1"/>
    <property type="molecule type" value="Genomic_DNA"/>
</dbReference>
<proteinExistence type="predicted"/>
<sequence length="102" mass="11458">MNQCEWRKLRCSNMIGSSITLGATVTVVGQRECAVAIERLSPKAFLVTRERGSCHNRAIIGGGKEHPTQSDLHSLVCRGTPPPPPHKHPHWLWGDRFNYLFI</sequence>
<evidence type="ECO:0000313" key="2">
    <source>
        <dbReference type="Proteomes" id="UP000823775"/>
    </source>
</evidence>
<accession>A0ABS8S140</accession>
<protein>
    <submittedName>
        <fullName evidence="1">Uncharacterized protein</fullName>
    </submittedName>
</protein>
<evidence type="ECO:0000313" key="1">
    <source>
        <dbReference type="EMBL" id="MCD7452534.1"/>
    </source>
</evidence>
<name>A0ABS8S140_DATST</name>
<keyword evidence="2" id="KW-1185">Reference proteome</keyword>
<reference evidence="1 2" key="1">
    <citation type="journal article" date="2021" name="BMC Genomics">
        <title>Datura genome reveals duplications of psychoactive alkaloid biosynthetic genes and high mutation rate following tissue culture.</title>
        <authorList>
            <person name="Rajewski A."/>
            <person name="Carter-House D."/>
            <person name="Stajich J."/>
            <person name="Litt A."/>
        </authorList>
    </citation>
    <scope>NUCLEOTIDE SEQUENCE [LARGE SCALE GENOMIC DNA]</scope>
    <source>
        <strain evidence="1">AR-01</strain>
    </source>
</reference>